<dbReference type="Gene3D" id="2.120.10.80">
    <property type="entry name" value="Kelch-type beta propeller"/>
    <property type="match status" value="1"/>
</dbReference>
<dbReference type="EMBL" id="LR796599">
    <property type="protein sequence ID" value="CAB4153497.1"/>
    <property type="molecule type" value="Genomic_DNA"/>
</dbReference>
<protein>
    <submittedName>
        <fullName evidence="2">Uncharacterized protein</fullName>
    </submittedName>
</protein>
<reference evidence="2" key="1">
    <citation type="submission" date="2020-05" db="EMBL/GenBank/DDBJ databases">
        <authorList>
            <person name="Chiriac C."/>
            <person name="Salcher M."/>
            <person name="Ghai R."/>
            <person name="Kavagutti S V."/>
        </authorList>
    </citation>
    <scope>NUCLEOTIDE SEQUENCE</scope>
</reference>
<dbReference type="InterPro" id="IPR015915">
    <property type="entry name" value="Kelch-typ_b-propeller"/>
</dbReference>
<gene>
    <name evidence="1" type="ORF">UFOVP640_2</name>
    <name evidence="2" type="ORF">UFOVP759_6</name>
</gene>
<accession>A0A6J7X5K4</accession>
<proteinExistence type="predicted"/>
<evidence type="ECO:0000313" key="1">
    <source>
        <dbReference type="EMBL" id="CAB4153497.1"/>
    </source>
</evidence>
<dbReference type="SUPFAM" id="SSF117281">
    <property type="entry name" value="Kelch motif"/>
    <property type="match status" value="1"/>
</dbReference>
<organism evidence="2">
    <name type="scientific">uncultured Caudovirales phage</name>
    <dbReference type="NCBI Taxonomy" id="2100421"/>
    <lineage>
        <taxon>Viruses</taxon>
        <taxon>Duplodnaviria</taxon>
        <taxon>Heunggongvirae</taxon>
        <taxon>Uroviricota</taxon>
        <taxon>Caudoviricetes</taxon>
        <taxon>Peduoviridae</taxon>
        <taxon>Maltschvirus</taxon>
        <taxon>Maltschvirus maltsch</taxon>
    </lineage>
</organism>
<dbReference type="EMBL" id="LR798359">
    <property type="protein sequence ID" value="CAB5225858.1"/>
    <property type="molecule type" value="Genomic_DNA"/>
</dbReference>
<evidence type="ECO:0000313" key="2">
    <source>
        <dbReference type="EMBL" id="CAB5225858.1"/>
    </source>
</evidence>
<sequence length="305" mass="31137">MFISRAVMLGVIGIPPAAGGGGAPTYNWIFMAGPGNNTAQYTLDTYTETARGTIANGGTGNPASFGNESYGWFCGGYQGGSATAVSRFNNASIATNSTAMTSMNSGAQQNGIGGGCYKTGQSGYTFGGTGGGSWSSVILKYNISGDSWSTLSATLAATAGWNATHNNDTYAIIAGGYNGSDRTETNIFTFSTDTRSTGTALASATRDWCATGDQTNAYAYCGYNSLTTIRKLAIATGTQATTFTNSAGLRYADGASSDTNGLFTGGEGQTTLVREVVYATDTFASKTALSTGRSEHGAYSGAQTA</sequence>
<name>A0A6J7X5K4_9CAUD</name>